<dbReference type="SUPFAM" id="SSF52540">
    <property type="entry name" value="P-loop containing nucleoside triphosphate hydrolases"/>
    <property type="match status" value="1"/>
</dbReference>
<gene>
    <name evidence="2" type="ORF">BSK52_07665</name>
</gene>
<protein>
    <recommendedName>
        <fullName evidence="1">pPIWI-RE three-gene island domain-containing protein</fullName>
    </recommendedName>
</protein>
<dbReference type="RefSeq" id="WP_076118169.1">
    <property type="nucleotide sequence ID" value="NZ_MPTC01000004.1"/>
</dbReference>
<dbReference type="Pfam" id="PF18155">
    <property type="entry name" value="pPIWI_RE_Z"/>
    <property type="match status" value="1"/>
</dbReference>
<evidence type="ECO:0000313" key="2">
    <source>
        <dbReference type="EMBL" id="OMD42669.1"/>
    </source>
</evidence>
<comment type="caution">
    <text evidence="2">The sequence shown here is derived from an EMBL/GenBank/DDBJ whole genome shotgun (WGS) entry which is preliminary data.</text>
</comment>
<dbReference type="EMBL" id="MPTC01000004">
    <property type="protein sequence ID" value="OMD42669.1"/>
    <property type="molecule type" value="Genomic_DNA"/>
</dbReference>
<proteinExistence type="predicted"/>
<reference evidence="2 3" key="1">
    <citation type="submission" date="2016-10" db="EMBL/GenBank/DDBJ databases">
        <title>Paenibacillus species isolates.</title>
        <authorList>
            <person name="Beno S.M."/>
        </authorList>
    </citation>
    <scope>NUCLEOTIDE SEQUENCE [LARGE SCALE GENOMIC DNA]</scope>
    <source>
        <strain evidence="2 3">FSL H7-0710</strain>
    </source>
</reference>
<dbReference type="InterPro" id="IPR027417">
    <property type="entry name" value="P-loop_NTPase"/>
</dbReference>
<dbReference type="OrthoDB" id="973800at2"/>
<accession>A0A1R0Y5V9</accession>
<feature type="domain" description="pPIWI-RE three-gene island" evidence="1">
    <location>
        <begin position="24"/>
        <end position="170"/>
    </location>
</feature>
<dbReference type="InterPro" id="IPR055254">
    <property type="entry name" value="pPIWI_RE_Z"/>
</dbReference>
<evidence type="ECO:0000259" key="1">
    <source>
        <dbReference type="Pfam" id="PF18155"/>
    </source>
</evidence>
<dbReference type="AlphaFoldDB" id="A0A1R0Y5V9"/>
<organism evidence="2 3">
    <name type="scientific">Paenibacillus odorifer</name>
    <dbReference type="NCBI Taxonomy" id="189426"/>
    <lineage>
        <taxon>Bacteria</taxon>
        <taxon>Bacillati</taxon>
        <taxon>Bacillota</taxon>
        <taxon>Bacilli</taxon>
        <taxon>Bacillales</taxon>
        <taxon>Paenibacillaceae</taxon>
        <taxon>Paenibacillus</taxon>
    </lineage>
</organism>
<evidence type="ECO:0000313" key="3">
    <source>
        <dbReference type="Proteomes" id="UP000187439"/>
    </source>
</evidence>
<dbReference type="Proteomes" id="UP000187439">
    <property type="component" value="Unassembled WGS sequence"/>
</dbReference>
<name>A0A1R0Y5V9_9BACL</name>
<sequence>MRQTYWDLSVDMIKDVESLQLRKSEINVLLSMELFITGCHLIDSTLSIDQAWAVLVGYNEPFLKIITRMDIVSRLRILFPELRTKKNLLKRIDAYRELDRDNRLFEISEDGRAVRIAPRFVTDRASIYLRILESPIPRKANMSSFAGGDEFTYTRRIRGGQSITFRGAILASLLTNEPKLLPAYRSKTVHKFSMPYSGSELAQEMDQLIGTSTKWMNRAKAVILESLDDMDLEFVYQGNKHIGGGLGAGKSTFMMMETYRLVKQHGARVGFIEGSVAQALERVKELRELGIHAVPVIGKSSREEHLNNFLFANSSNIHEVSDWQGEKYESLVHLSDVCIIKALAQDYERNNRYPCTRLQQGNTSVKCPLANVCGIYKDLSALQNAEVWVATAPSVLKTRISAVIDPLERTIYEAMYDLLDVMFVDEADQVQKQFDETFLTQYNVFGAADDIFEKLRYESNELTRGRYGQYAGDPAINEWNDRLRMLEQMIWRIYYKLDLSPTLRKNISNNLIRVAALAGTLSEKLSDSMQLQTRILKKFSEYASDPYRDPTLSRIVDEIVESESHEQKLKLMDQIITRVNGVFKPRIKKDLLYAQLEFFLYLCRAEESIKYILTTFPMIQAKLGLSIDFSPLFTMQKDYQAFMKEAMTGITLGYKYDLPDNDKTGKFKLIEYTAVGRLLLHDWHNLYKECDGKEGPAVVFLSGTSHAPKSAHYDLKTPSEWLLRAGRQSSVIQMSYKPILDVVHGEYYAVSGIHESEQRNQYLRGMVQQLKPDIEYELNHWKTNGNHRRVLLVVNSYDDVGTVRSVFQNDRGWTGRYKSLSRDAGSNEDQYSRLLVESFYQDRAEVLIVPLLSVGRGYNILDEHGEALFGSIFFLVRPYPIPNDLNYLVQILHAYLPEYSRRVQGQDLFYDKAVNKLRQISSAKLESMYLKPDFWSILSSKEREIMGWYTFVPVWQMIGRLLRGGKDARVYFCDSKFNAKPAGNSEGYSMLEVWAAIMRKNKKDALFQSLYGPFSEAINKLNMGGNI</sequence>